<keyword evidence="5" id="KW-0653">Protein transport</keyword>
<feature type="transmembrane region" description="Helical" evidence="9">
    <location>
        <begin position="538"/>
        <end position="560"/>
    </location>
</feature>
<sequence>MSSDKLSALEKNQVLVDEIDGISGEYESEFQEPTPEEASTLKRVIGYPKWYIYFICLIEFSERASYYGTGDRLYNFIQQPLPTGGSGTGAPPKGSDQSAGALGMGLQTATALTLLLTFLAYCFPLFTGYVADKYWGRMKMLWVGVIFGIISHVIFIIGAIPSVLAKGQSALAPCIIGIITLAVSTSFVKPVLLPTLLSQYPHETDVVKVLPSGERVIVDRDASLQRMTMTFYWSINIGGFMSLATSYCAKDIGYWLAYLIPLILYLIMPIVLLFLGRVIKDEPPSGQSLLADCLKVLKVCFEGNWVRRYRNGQFWEYAKPSNLRKMGRQGWRKNKPGFYKDSLVQDTKITIGASAIFLYYVIYNINDGGIGSIVTSQTASMTSNGVPNDLINNFNPLAIIVLMPVLDYLVYPLLRRLRINFKPVYRIFAGFMVASCASVAGAVIQYRIYQTSPCGYYSTNCANEGNGVSPISMWEVVSEYTLTGFSECLAMTTGYEIAFERSPPHMKSFVMALFLFTSALSAALGEIVTPSLQDPHLIIPFAVLAGLGAIFAVLFLWRYWDLDKVMEQERLERLEFNLAEVTGVYSADEIVGGNEKVLDHDLDHAISVTSAVGTKVHK</sequence>
<keyword evidence="7 9" id="KW-0472">Membrane</keyword>
<feature type="transmembrane region" description="Helical" evidence="9">
    <location>
        <begin position="170"/>
        <end position="188"/>
    </location>
</feature>
<evidence type="ECO:0000256" key="8">
    <source>
        <dbReference type="RuleBase" id="RU003755"/>
    </source>
</evidence>
<dbReference type="Pfam" id="PF00854">
    <property type="entry name" value="PTR2"/>
    <property type="match status" value="1"/>
</dbReference>
<evidence type="ECO:0000256" key="9">
    <source>
        <dbReference type="SAM" id="Phobius"/>
    </source>
</evidence>
<accession>A0A1G4M6H7</accession>
<evidence type="ECO:0000256" key="2">
    <source>
        <dbReference type="ARBA" id="ARBA00005982"/>
    </source>
</evidence>
<keyword evidence="11" id="KW-1185">Reference proteome</keyword>
<dbReference type="GO" id="GO:0005886">
    <property type="term" value="C:plasma membrane"/>
    <property type="evidence" value="ECO:0007669"/>
    <property type="project" value="UniProtKB-ARBA"/>
</dbReference>
<feature type="transmembrane region" description="Helical" evidence="9">
    <location>
        <begin position="230"/>
        <end position="249"/>
    </location>
</feature>
<feature type="transmembrane region" description="Helical" evidence="9">
    <location>
        <begin position="509"/>
        <end position="532"/>
    </location>
</feature>
<keyword evidence="3 8" id="KW-0813">Transport</keyword>
<organism evidence="10 11">
    <name type="scientific">Lachancea fermentati</name>
    <name type="common">Zygosaccharomyces fermentati</name>
    <dbReference type="NCBI Taxonomy" id="4955"/>
    <lineage>
        <taxon>Eukaryota</taxon>
        <taxon>Fungi</taxon>
        <taxon>Dikarya</taxon>
        <taxon>Ascomycota</taxon>
        <taxon>Saccharomycotina</taxon>
        <taxon>Saccharomycetes</taxon>
        <taxon>Saccharomycetales</taxon>
        <taxon>Saccharomycetaceae</taxon>
        <taxon>Lachancea</taxon>
    </lineage>
</organism>
<evidence type="ECO:0000256" key="7">
    <source>
        <dbReference type="ARBA" id="ARBA00023136"/>
    </source>
</evidence>
<dbReference type="Proteomes" id="UP000190831">
    <property type="component" value="Chromosome A"/>
</dbReference>
<evidence type="ECO:0000256" key="4">
    <source>
        <dbReference type="ARBA" id="ARBA00022692"/>
    </source>
</evidence>
<reference evidence="10 11" key="1">
    <citation type="submission" date="2016-03" db="EMBL/GenBank/DDBJ databases">
        <authorList>
            <person name="Devillers H."/>
        </authorList>
    </citation>
    <scope>NUCLEOTIDE SEQUENCE [LARGE SCALE GENOMIC DNA]</scope>
    <source>
        <strain evidence="10">CBS 6772</strain>
    </source>
</reference>
<dbReference type="InterPro" id="IPR018456">
    <property type="entry name" value="PTR2_symporter_CS"/>
</dbReference>
<keyword evidence="4 8" id="KW-0812">Transmembrane</keyword>
<dbReference type="Gene3D" id="1.20.1250.20">
    <property type="entry name" value="MFS general substrate transporter like domains"/>
    <property type="match status" value="1"/>
</dbReference>
<dbReference type="AlphaFoldDB" id="A0A1G4M6H7"/>
<dbReference type="InterPro" id="IPR000109">
    <property type="entry name" value="POT_fam"/>
</dbReference>
<keyword evidence="5" id="KW-0571">Peptide transport</keyword>
<feature type="transmembrane region" description="Helical" evidence="9">
    <location>
        <begin position="109"/>
        <end position="129"/>
    </location>
</feature>
<comment type="similarity">
    <text evidence="2 8">Belongs to the major facilitator superfamily. Proton-dependent oligopeptide transporter (POT/PTR) (TC 2.A.17) family.</text>
</comment>
<evidence type="ECO:0000256" key="1">
    <source>
        <dbReference type="ARBA" id="ARBA00004141"/>
    </source>
</evidence>
<dbReference type="SUPFAM" id="SSF103473">
    <property type="entry name" value="MFS general substrate transporter"/>
    <property type="match status" value="2"/>
</dbReference>
<evidence type="ECO:0000256" key="6">
    <source>
        <dbReference type="ARBA" id="ARBA00022989"/>
    </source>
</evidence>
<feature type="transmembrane region" description="Helical" evidence="9">
    <location>
        <begin position="423"/>
        <end position="444"/>
    </location>
</feature>
<gene>
    <name evidence="10" type="ORF">LAFE_0A01728G</name>
</gene>
<feature type="transmembrane region" description="Helical" evidence="9">
    <location>
        <begin position="390"/>
        <end position="411"/>
    </location>
</feature>
<keyword evidence="6 9" id="KW-1133">Transmembrane helix</keyword>
<proteinExistence type="inferred from homology"/>
<dbReference type="OMA" id="LSECFCN"/>
<evidence type="ECO:0000256" key="3">
    <source>
        <dbReference type="ARBA" id="ARBA00022448"/>
    </source>
</evidence>
<dbReference type="InterPro" id="IPR036259">
    <property type="entry name" value="MFS_trans_sf"/>
</dbReference>
<dbReference type="PANTHER" id="PTHR11654">
    <property type="entry name" value="OLIGOPEPTIDE TRANSPORTER-RELATED"/>
    <property type="match status" value="1"/>
</dbReference>
<comment type="subcellular location">
    <subcellularLocation>
        <location evidence="1 8">Membrane</location>
        <topology evidence="1 8">Multi-pass membrane protein</topology>
    </subcellularLocation>
</comment>
<evidence type="ECO:0000256" key="5">
    <source>
        <dbReference type="ARBA" id="ARBA00022856"/>
    </source>
</evidence>
<evidence type="ECO:0000313" key="10">
    <source>
        <dbReference type="EMBL" id="SCV99372.1"/>
    </source>
</evidence>
<feature type="transmembrane region" description="Helical" evidence="9">
    <location>
        <begin position="141"/>
        <end position="164"/>
    </location>
</feature>
<dbReference type="GO" id="GO:0071916">
    <property type="term" value="F:dipeptide transmembrane transporter activity"/>
    <property type="evidence" value="ECO:0007669"/>
    <property type="project" value="UniProtKB-ARBA"/>
</dbReference>
<dbReference type="PROSITE" id="PS01023">
    <property type="entry name" value="PTR2_2"/>
    <property type="match status" value="1"/>
</dbReference>
<dbReference type="EMBL" id="LT598487">
    <property type="protein sequence ID" value="SCV99372.1"/>
    <property type="molecule type" value="Genomic_DNA"/>
</dbReference>
<dbReference type="STRING" id="4955.A0A1G4M6H7"/>
<protein>
    <submittedName>
        <fullName evidence="10">LAFE_0A01728g1_1</fullName>
    </submittedName>
</protein>
<name>A0A1G4M6H7_LACFM</name>
<evidence type="ECO:0000313" key="11">
    <source>
        <dbReference type="Proteomes" id="UP000190831"/>
    </source>
</evidence>
<dbReference type="FunFam" id="1.20.1250.20:FF:000085">
    <property type="entry name" value="MFS peptide transporter Ptr2"/>
    <property type="match status" value="1"/>
</dbReference>
<dbReference type="OrthoDB" id="8904098at2759"/>
<feature type="transmembrane region" description="Helical" evidence="9">
    <location>
        <begin position="255"/>
        <end position="275"/>
    </location>
</feature>